<keyword evidence="4 6" id="KW-0949">S-adenosyl-L-methionine</keyword>
<keyword evidence="1 6" id="KW-0963">Cytoplasm</keyword>
<dbReference type="GO" id="GO:0003723">
    <property type="term" value="F:RNA binding"/>
    <property type="evidence" value="ECO:0007669"/>
    <property type="project" value="InterPro"/>
</dbReference>
<feature type="binding site" evidence="6 7">
    <location>
        <position position="134"/>
    </location>
    <ligand>
        <name>S-adenosyl-L-methionine</name>
        <dbReference type="ChEBI" id="CHEBI:59789"/>
    </ligand>
</feature>
<comment type="function">
    <text evidence="6">Could methylate the ribose at the nucleotide 34 wobble position in tRNA.</text>
</comment>
<dbReference type="PIRSF" id="PIRSF029256">
    <property type="entry name" value="SpoU_TrmH_prd"/>
    <property type="match status" value="1"/>
</dbReference>
<evidence type="ECO:0000313" key="10">
    <source>
        <dbReference type="Proteomes" id="UP000027284"/>
    </source>
</evidence>
<reference evidence="9 10" key="1">
    <citation type="submission" date="2014-04" db="EMBL/GenBank/DDBJ databases">
        <title>The Genome Sequence of Thermoanaerobaculum aquaticum MP-01, The First Cultivated Group 23 Acidobacterium.</title>
        <authorList>
            <person name="Stamps B.W."/>
            <person name="Losey N.A."/>
            <person name="Lawson P.A."/>
            <person name="Stevenson B.S."/>
        </authorList>
    </citation>
    <scope>NUCLEOTIDE SEQUENCE [LARGE SCALE GENOMIC DNA]</scope>
    <source>
        <strain evidence="9 10">MP-01</strain>
    </source>
</reference>
<dbReference type="Proteomes" id="UP000027284">
    <property type="component" value="Unassembled WGS sequence"/>
</dbReference>
<dbReference type="GO" id="GO:0005737">
    <property type="term" value="C:cytoplasm"/>
    <property type="evidence" value="ECO:0007669"/>
    <property type="project" value="UniProtKB-SubCell"/>
</dbReference>
<dbReference type="HAMAP" id="MF_01885">
    <property type="entry name" value="tRNA_methyltr_TrmL"/>
    <property type="match status" value="1"/>
</dbReference>
<evidence type="ECO:0000256" key="4">
    <source>
        <dbReference type="ARBA" id="ARBA00022691"/>
    </source>
</evidence>
<evidence type="ECO:0000256" key="1">
    <source>
        <dbReference type="ARBA" id="ARBA00022490"/>
    </source>
</evidence>
<name>A0A062XX92_9BACT</name>
<keyword evidence="10" id="KW-1185">Reference proteome</keyword>
<protein>
    <recommendedName>
        <fullName evidence="6">Putative tRNA (cytidine(34)-2'-O)-methyltransferase</fullName>
        <ecNumber evidence="6">2.1.1.207</ecNumber>
    </recommendedName>
    <alternativeName>
        <fullName evidence="6">tRNA (cytidine/uridine-2'-O-)-methyltransferase</fullName>
    </alternativeName>
</protein>
<dbReference type="PANTHER" id="PTHR42971">
    <property type="entry name" value="TRNA (CYTIDINE(34)-2'-O)-METHYLTRANSFERASE"/>
    <property type="match status" value="1"/>
</dbReference>
<evidence type="ECO:0000256" key="3">
    <source>
        <dbReference type="ARBA" id="ARBA00022679"/>
    </source>
</evidence>
<gene>
    <name evidence="9" type="ORF">EG19_01250</name>
</gene>
<comment type="catalytic activity">
    <reaction evidence="6">
        <text>5-carboxymethylaminomethyluridine(34) in tRNA(Leu) + S-adenosyl-L-methionine = 5-carboxymethylaminomethyl-2'-O-methyluridine(34) in tRNA(Leu) + S-adenosyl-L-homocysteine + H(+)</text>
        <dbReference type="Rhea" id="RHEA:43088"/>
        <dbReference type="Rhea" id="RHEA-COMP:10333"/>
        <dbReference type="Rhea" id="RHEA-COMP:10334"/>
        <dbReference type="ChEBI" id="CHEBI:15378"/>
        <dbReference type="ChEBI" id="CHEBI:57856"/>
        <dbReference type="ChEBI" id="CHEBI:59789"/>
        <dbReference type="ChEBI" id="CHEBI:74508"/>
        <dbReference type="ChEBI" id="CHEBI:74511"/>
        <dbReference type="EC" id="2.1.1.207"/>
    </reaction>
</comment>
<dbReference type="Gene3D" id="3.40.1280.10">
    <property type="match status" value="1"/>
</dbReference>
<dbReference type="PANTHER" id="PTHR42971:SF1">
    <property type="entry name" value="TRNA (CYTIDINE(34)-2'-O)-METHYLTRANSFERASE"/>
    <property type="match status" value="1"/>
</dbReference>
<evidence type="ECO:0000256" key="2">
    <source>
        <dbReference type="ARBA" id="ARBA00022603"/>
    </source>
</evidence>
<dbReference type="SUPFAM" id="SSF75217">
    <property type="entry name" value="alpha/beta knot"/>
    <property type="match status" value="1"/>
</dbReference>
<comment type="caution">
    <text evidence="6">Lacks conserved residue(s) required for the propagation of feature annotation.</text>
</comment>
<evidence type="ECO:0000256" key="6">
    <source>
        <dbReference type="HAMAP-Rule" id="MF_01885"/>
    </source>
</evidence>
<feature type="binding site" evidence="6 7">
    <location>
        <position position="104"/>
    </location>
    <ligand>
        <name>S-adenosyl-L-methionine</name>
        <dbReference type="ChEBI" id="CHEBI:59789"/>
    </ligand>
</feature>
<dbReference type="InterPro" id="IPR001537">
    <property type="entry name" value="SpoU_MeTrfase"/>
</dbReference>
<dbReference type="InterPro" id="IPR016914">
    <property type="entry name" value="TrmL"/>
</dbReference>
<dbReference type="Pfam" id="PF00588">
    <property type="entry name" value="SpoU_methylase"/>
    <property type="match status" value="1"/>
</dbReference>
<dbReference type="AlphaFoldDB" id="A0A062XX92"/>
<comment type="subcellular location">
    <subcellularLocation>
        <location evidence="6">Cytoplasm</location>
    </subcellularLocation>
</comment>
<comment type="catalytic activity">
    <reaction evidence="6">
        <text>cytidine(34) in tRNA + S-adenosyl-L-methionine = 2'-O-methylcytidine(34) in tRNA + S-adenosyl-L-homocysteine + H(+)</text>
        <dbReference type="Rhea" id="RHEA:43084"/>
        <dbReference type="Rhea" id="RHEA-COMP:10331"/>
        <dbReference type="Rhea" id="RHEA-COMP:10332"/>
        <dbReference type="ChEBI" id="CHEBI:15378"/>
        <dbReference type="ChEBI" id="CHEBI:57856"/>
        <dbReference type="ChEBI" id="CHEBI:59789"/>
        <dbReference type="ChEBI" id="CHEBI:74495"/>
        <dbReference type="ChEBI" id="CHEBI:82748"/>
        <dbReference type="EC" id="2.1.1.207"/>
    </reaction>
</comment>
<dbReference type="STRING" id="1312852.EG19_01250"/>
<keyword evidence="2 6" id="KW-0489">Methyltransferase</keyword>
<feature type="domain" description="tRNA/rRNA methyltransferase SpoU type" evidence="8">
    <location>
        <begin position="6"/>
        <end position="145"/>
    </location>
</feature>
<evidence type="ECO:0000256" key="7">
    <source>
        <dbReference type="PIRSR" id="PIRSR029256-1"/>
    </source>
</evidence>
<evidence type="ECO:0000259" key="8">
    <source>
        <dbReference type="Pfam" id="PF00588"/>
    </source>
</evidence>
<dbReference type="InterPro" id="IPR029026">
    <property type="entry name" value="tRNA_m1G_MTases_N"/>
</dbReference>
<dbReference type="OrthoDB" id="9789043at2"/>
<evidence type="ECO:0000313" key="9">
    <source>
        <dbReference type="EMBL" id="KDA54029.1"/>
    </source>
</evidence>
<dbReference type="GO" id="GO:0141098">
    <property type="term" value="F:tRNA (cytidine(34)-2'-O)-methyltransferase activity"/>
    <property type="evidence" value="ECO:0007669"/>
    <property type="project" value="RHEA"/>
</dbReference>
<dbReference type="EMBL" id="JMFG01000013">
    <property type="protein sequence ID" value="KDA54029.1"/>
    <property type="molecule type" value="Genomic_DNA"/>
</dbReference>
<proteinExistence type="inferred from homology"/>
<sequence>MAVLAHVVLVSPEIPWNTGNVGRSCLAFGAQLHLVRPLGFSLSSSALKRAGLDYWEHVQPRVWDSWPAFAGALPVLGEAFFFSAEGERSLFEIAFPPHPVLVFGRESVGLPESLRRQFAERLVRIPQEPGVVRSLNLSSAVAVALAEVYRQQRVPK</sequence>
<dbReference type="GO" id="GO:0002130">
    <property type="term" value="P:wobble position ribose methylation"/>
    <property type="evidence" value="ECO:0007669"/>
    <property type="project" value="TreeGrafter"/>
</dbReference>
<dbReference type="GO" id="GO:0141102">
    <property type="term" value="F:tRNA (5-carboxymethylaminomethyluridine(34)-2'-O)-methyltransferase activity"/>
    <property type="evidence" value="ECO:0007669"/>
    <property type="project" value="RHEA"/>
</dbReference>
<dbReference type="CDD" id="cd18094">
    <property type="entry name" value="SpoU-like_TrmL"/>
    <property type="match status" value="1"/>
</dbReference>
<keyword evidence="3 6" id="KW-0808">Transferase</keyword>
<evidence type="ECO:0000256" key="5">
    <source>
        <dbReference type="ARBA" id="ARBA00022694"/>
    </source>
</evidence>
<comment type="caution">
    <text evidence="9">The sequence shown here is derived from an EMBL/GenBank/DDBJ whole genome shotgun (WGS) entry which is preliminary data.</text>
</comment>
<feature type="binding site" evidence="6 7">
    <location>
        <position position="125"/>
    </location>
    <ligand>
        <name>S-adenosyl-L-methionine</name>
        <dbReference type="ChEBI" id="CHEBI:59789"/>
    </ligand>
</feature>
<organism evidence="9 10">
    <name type="scientific">Thermoanaerobaculum aquaticum</name>
    <dbReference type="NCBI Taxonomy" id="1312852"/>
    <lineage>
        <taxon>Bacteria</taxon>
        <taxon>Pseudomonadati</taxon>
        <taxon>Acidobacteriota</taxon>
        <taxon>Thermoanaerobaculia</taxon>
        <taxon>Thermoanaerobaculales</taxon>
        <taxon>Thermoanaerobaculaceae</taxon>
        <taxon>Thermoanaerobaculum</taxon>
    </lineage>
</organism>
<dbReference type="RefSeq" id="WP_038048380.1">
    <property type="nucleotide sequence ID" value="NZ_JMFG01000013.1"/>
</dbReference>
<keyword evidence="5 6" id="KW-0819">tRNA processing</keyword>
<accession>A0A062XX92</accession>
<comment type="similarity">
    <text evidence="6">Belongs to the class IV-like SAM-binding methyltransferase superfamily. RNA methyltransferase TrmH family. TrmL subfamily.</text>
</comment>
<dbReference type="InterPro" id="IPR029028">
    <property type="entry name" value="Alpha/beta_knot_MTases"/>
</dbReference>
<dbReference type="EC" id="2.1.1.207" evidence="6"/>